<sequence length="347" mass="36392">MSLHLSPDRTSRESSCTAGRASPQTQSGFAAVPGGRTGFGAQTMGTGFGAAPQESRFDVGTNSGSSSPAPAIPPPGRPMGMAMGMAPGATTTTPPPRHVPQRALPDYQLQLMLLEQQNRRRLMQARQEQEQAAVRASSVDHPPPPPPPPPNWDPAAGHAGGGAAPLNRPALEDYLAWREQQNRRILMQARQEQEQEQEQAAAAAVARASGVYHLPSPANWEPAAGHAGGGAAPLNRPTLEDYLALRGQQNKWILMQARQEQEQAAAAGAGASRVDHPPPPPPNWDTAAGRAGGGAAPLNRPALEDYWAQLEQLEQQNADRLRGVGERVGGGGGGGRGGMEAEGSRPA</sequence>
<name>A0AA38VE43_9PEZI</name>
<protein>
    <submittedName>
        <fullName evidence="2">Uncharacterized protein</fullName>
    </submittedName>
</protein>
<feature type="compositionally biased region" description="Low complexity" evidence="1">
    <location>
        <begin position="124"/>
        <end position="136"/>
    </location>
</feature>
<organism evidence="2 3">
    <name type="scientific">Pleurostoma richardsiae</name>
    <dbReference type="NCBI Taxonomy" id="41990"/>
    <lineage>
        <taxon>Eukaryota</taxon>
        <taxon>Fungi</taxon>
        <taxon>Dikarya</taxon>
        <taxon>Ascomycota</taxon>
        <taxon>Pezizomycotina</taxon>
        <taxon>Sordariomycetes</taxon>
        <taxon>Sordariomycetidae</taxon>
        <taxon>Calosphaeriales</taxon>
        <taxon>Pleurostomataceae</taxon>
        <taxon>Pleurostoma</taxon>
    </lineage>
</organism>
<feature type="compositionally biased region" description="Polar residues" evidence="1">
    <location>
        <begin position="13"/>
        <end position="28"/>
    </location>
</feature>
<evidence type="ECO:0000313" key="3">
    <source>
        <dbReference type="Proteomes" id="UP001174694"/>
    </source>
</evidence>
<feature type="compositionally biased region" description="Low complexity" evidence="1">
    <location>
        <begin position="259"/>
        <end position="271"/>
    </location>
</feature>
<dbReference type="EMBL" id="JANBVO010000019">
    <property type="protein sequence ID" value="KAJ9143475.1"/>
    <property type="molecule type" value="Genomic_DNA"/>
</dbReference>
<accession>A0AA38VE43</accession>
<feature type="compositionally biased region" description="Low complexity" evidence="1">
    <location>
        <begin position="78"/>
        <end position="92"/>
    </location>
</feature>
<comment type="caution">
    <text evidence="2">The sequence shown here is derived from an EMBL/GenBank/DDBJ whole genome shotgun (WGS) entry which is preliminary data.</text>
</comment>
<reference evidence="2" key="1">
    <citation type="submission" date="2022-07" db="EMBL/GenBank/DDBJ databases">
        <title>Fungi with potential for degradation of polypropylene.</title>
        <authorList>
            <person name="Gostincar C."/>
        </authorList>
    </citation>
    <scope>NUCLEOTIDE SEQUENCE</scope>
    <source>
        <strain evidence="2">EXF-13308</strain>
    </source>
</reference>
<dbReference type="AlphaFoldDB" id="A0AA38VE43"/>
<gene>
    <name evidence="2" type="ORF">NKR23_g6689</name>
</gene>
<feature type="compositionally biased region" description="Basic and acidic residues" evidence="1">
    <location>
        <begin position="1"/>
        <end position="12"/>
    </location>
</feature>
<feature type="compositionally biased region" description="Pro residues" evidence="1">
    <location>
        <begin position="141"/>
        <end position="152"/>
    </location>
</feature>
<evidence type="ECO:0000313" key="2">
    <source>
        <dbReference type="EMBL" id="KAJ9143475.1"/>
    </source>
</evidence>
<feature type="compositionally biased region" description="Gly residues" evidence="1">
    <location>
        <begin position="326"/>
        <end position="340"/>
    </location>
</feature>
<evidence type="ECO:0000256" key="1">
    <source>
        <dbReference type="SAM" id="MobiDB-lite"/>
    </source>
</evidence>
<feature type="region of interest" description="Disordered" evidence="1">
    <location>
        <begin position="1"/>
        <end position="101"/>
    </location>
</feature>
<feature type="region of interest" description="Disordered" evidence="1">
    <location>
        <begin position="121"/>
        <end position="171"/>
    </location>
</feature>
<proteinExistence type="predicted"/>
<dbReference type="Proteomes" id="UP001174694">
    <property type="component" value="Unassembled WGS sequence"/>
</dbReference>
<feature type="region of interest" description="Disordered" evidence="1">
    <location>
        <begin position="259"/>
        <end position="299"/>
    </location>
</feature>
<keyword evidence="3" id="KW-1185">Reference proteome</keyword>
<feature type="region of interest" description="Disordered" evidence="1">
    <location>
        <begin position="317"/>
        <end position="347"/>
    </location>
</feature>